<dbReference type="Bgee" id="ENSG00000158864">
    <property type="expression patterns" value="Expressed in apex of heart and 204 other cell types or tissues"/>
</dbReference>
<evidence type="ECO:0007829" key="3">
    <source>
        <dbReference type="PeptideAtlas" id="A0A7I2V2P1"/>
    </source>
</evidence>
<dbReference type="Ensembl" id="ENST00000677045.1">
    <property type="protein sequence ID" value="ENSP00000504168.1"/>
    <property type="gene ID" value="ENSG00000158864.13"/>
</dbReference>
<dbReference type="Ensembl" id="ENST00000678982.1">
    <property type="protein sequence ID" value="ENSP00000504597.1"/>
    <property type="gene ID" value="ENSG00000158864.13"/>
</dbReference>
<dbReference type="Ensembl" id="ENST00000677063.1">
    <property type="protein sequence ID" value="ENSP00000504572.1"/>
    <property type="gene ID" value="ENSG00000158864.13"/>
</dbReference>
<reference evidence="1" key="2">
    <citation type="journal article" date="2004" name="Nature">
        <title>Finishing the euchromatic sequence of the human genome.</title>
        <authorList>
            <consortium name="International Human Genome Sequencing Consortium"/>
        </authorList>
    </citation>
    <scope>NUCLEOTIDE SEQUENCE [LARGE SCALE GENOMIC DNA]</scope>
</reference>
<dbReference type="OrthoDB" id="1009at2759"/>
<reference evidence="1" key="1">
    <citation type="journal article" date="2001" name="Nature">
        <title>Initial sequencing and analysis of the human genome.</title>
        <authorList>
            <consortium name="International Human Genome Sequencing Consortium"/>
            <person name="Lander E.S."/>
            <person name="Linton L.M."/>
            <person name="Birren B."/>
            <person name="Nusbaum C."/>
            <person name="Zody M.C."/>
            <person name="Baldwin J."/>
            <person name="Devon K."/>
            <person name="Dewar K."/>
            <person name="Doyle M."/>
            <person name="FitzHugh W."/>
            <person name="Funke R."/>
            <person name="Gage D."/>
            <person name="Harris K."/>
            <person name="Heaford A."/>
            <person name="Howland J."/>
            <person name="Kann L."/>
            <person name="Lehoczky J."/>
            <person name="LeVine R."/>
            <person name="McEwan P."/>
            <person name="McKernan K."/>
            <person name="Meldrim J."/>
            <person name="Mesirov J.P."/>
            <person name="Miranda C."/>
            <person name="Morris W."/>
            <person name="Naylor J."/>
            <person name="Raymond C."/>
            <person name="Rosetti M."/>
            <person name="Santos R."/>
            <person name="Sheridan A."/>
            <person name="Sougnez C."/>
            <person name="Stange-Thomann N."/>
            <person name="Stojanovic N."/>
            <person name="Subramanian A."/>
            <person name="Wyman D."/>
            <person name="Rogers J."/>
            <person name="Sulston J."/>
            <person name="Ainscough R."/>
            <person name="Beck S."/>
            <person name="Bentley D."/>
            <person name="Burton J."/>
            <person name="Clee C."/>
            <person name="Carter N."/>
            <person name="Coulson A."/>
            <person name="Deadman R."/>
            <person name="Deloukas P."/>
            <person name="Dunham A."/>
            <person name="Dunham I."/>
            <person name="Durbin R."/>
            <person name="French L."/>
            <person name="Grafham D."/>
            <person name="Gregory S."/>
            <person name="Hubbard T."/>
            <person name="Humphray S."/>
            <person name="Hunt A."/>
            <person name="Jones M."/>
            <person name="Lloyd C."/>
            <person name="McMurray A."/>
            <person name="Matthews L."/>
            <person name="Mercer S."/>
            <person name="Milne S."/>
            <person name="Mullikin J.C."/>
            <person name="Mungall A."/>
            <person name="Plumb R."/>
            <person name="Ross M."/>
            <person name="Shownkeen R."/>
            <person name="Sims S."/>
            <person name="Waterston R.H."/>
            <person name="Wilson R.K."/>
            <person name="Hillier L.W."/>
            <person name="McPherson J.D."/>
            <person name="Marra M.A."/>
            <person name="Mardis E.R."/>
            <person name="Fulton L.A."/>
            <person name="Chinwalla A.T."/>
            <person name="Pepin K.H."/>
            <person name="Gish W.R."/>
            <person name="Chissoe S.L."/>
            <person name="Wendl M.C."/>
            <person name="Delehaunty K.D."/>
            <person name="Miner T.L."/>
            <person name="Delehaunty A."/>
            <person name="Kramer J.B."/>
            <person name="Cook L.L."/>
            <person name="Fulton R.S."/>
            <person name="Johnson D.L."/>
            <person name="Minx P.J."/>
            <person name="Clifton S.W."/>
            <person name="Hawkins T."/>
            <person name="Branscomb E."/>
            <person name="Predki P."/>
            <person name="Richardson P."/>
            <person name="Wenning S."/>
            <person name="Slezak T."/>
            <person name="Doggett N."/>
            <person name="Cheng J.F."/>
            <person name="Olsen A."/>
            <person name="Lucas S."/>
            <person name="Elkin C."/>
            <person name="Uberbacher E."/>
            <person name="Frazier M."/>
            <person name="Gibbs R.A."/>
            <person name="Muzny D.M."/>
            <person name="Scherer S.E."/>
            <person name="Bouck J.B."/>
            <person name="Sodergren E.J."/>
            <person name="Worley K.C."/>
            <person name="Rives C.M."/>
            <person name="Gorrell J.H."/>
            <person name="Metzker M.L."/>
            <person name="Naylor S.L."/>
            <person name="Kucherlapati R.S."/>
            <person name="Nelson D.L."/>
            <person name="Weinstock G.M."/>
            <person name="Sakaki Y."/>
            <person name="Fujiyama A."/>
            <person name="Hattori M."/>
            <person name="Yada T."/>
            <person name="Toyoda A."/>
            <person name="Itoh T."/>
            <person name="Kawagoe C."/>
            <person name="Watanabe H."/>
            <person name="Totoki Y."/>
            <person name="Taylor T."/>
            <person name="Weissenbach J."/>
            <person name="Heilig R."/>
            <person name="Saurin W."/>
            <person name="Artiguenave F."/>
            <person name="Brottier P."/>
            <person name="Bruls T."/>
            <person name="Pelletier E."/>
            <person name="Robert C."/>
            <person name="Wincker P."/>
            <person name="Smith D.R."/>
            <person name="Doucette-Stamm L."/>
            <person name="Rubenfield M."/>
            <person name="Weinstock K."/>
            <person name="Lee H.M."/>
            <person name="Dubois J."/>
            <person name="Rosenthal A."/>
            <person name="Platzer M."/>
            <person name="Nyakatura G."/>
            <person name="Taudien S."/>
            <person name="Rump A."/>
            <person name="Yang H."/>
            <person name="Yu J."/>
            <person name="Wang J."/>
            <person name="Huang G."/>
            <person name="Gu J."/>
            <person name="Hood L."/>
            <person name="Rowen L."/>
            <person name="Madan A."/>
            <person name="Qin S."/>
            <person name="Davis R.W."/>
            <person name="Federspiel N.A."/>
            <person name="Abola A.P."/>
            <person name="Proctor M.J."/>
            <person name="Myers R.M."/>
            <person name="Schmutz J."/>
            <person name="Dickson M."/>
            <person name="Grimwood J."/>
            <person name="Cox D.R."/>
            <person name="Olson M.V."/>
            <person name="Kaul R."/>
            <person name="Raymond C."/>
            <person name="Shimizu N."/>
            <person name="Kawasaki K."/>
            <person name="Minoshima S."/>
            <person name="Evans G.A."/>
            <person name="Athanasiou M."/>
            <person name="Schultz R."/>
            <person name="Roe B.A."/>
            <person name="Chen F."/>
            <person name="Pan H."/>
            <person name="Ramser J."/>
            <person name="Lehrach H."/>
            <person name="Reinhardt R."/>
            <person name="McCombie W.R."/>
            <person name="de la Bastide M."/>
            <person name="Dedhia N."/>
            <person name="Blocker H."/>
            <person name="Hornischer K."/>
            <person name="Nordsiek G."/>
            <person name="Agarwala R."/>
            <person name="Aravind L."/>
            <person name="Bailey J.A."/>
            <person name="Bateman A."/>
            <person name="Batzoglou S."/>
            <person name="Birney E."/>
            <person name="Bork P."/>
            <person name="Brown D.G."/>
            <person name="Burge C.B."/>
            <person name="Cerutti L."/>
            <person name="Chen H.C."/>
            <person name="Church D."/>
            <person name="Clamp M."/>
            <person name="Copley R.R."/>
            <person name="Doerks T."/>
            <person name="Eddy S.R."/>
            <person name="Eichler E.E."/>
            <person name="Furey T.S."/>
            <person name="Galagan J."/>
            <person name="Gilbert J.G."/>
            <person name="Harmon C."/>
            <person name="Hayashizaki Y."/>
            <person name="Haussler D."/>
            <person name="Hermjakob H."/>
            <person name="Hokamp K."/>
            <person name="Jang W."/>
            <person name="Johnson L.S."/>
            <person name="Jones T.A."/>
            <person name="Kasif S."/>
            <person name="Kaspryzk A."/>
            <person name="Kennedy S."/>
            <person name="Kent W.J."/>
            <person name="Kitts P."/>
            <person name="Koonin E.V."/>
            <person name="Korf I."/>
            <person name="Kulp D."/>
            <person name="Lancet D."/>
            <person name="Lowe T.M."/>
            <person name="McLysaght A."/>
            <person name="Mikkelsen T."/>
            <person name="Moran J.V."/>
            <person name="Mulder N."/>
            <person name="Pollara V.J."/>
            <person name="Ponting C.P."/>
            <person name="Schuler G."/>
            <person name="Schultz J."/>
            <person name="Slater G."/>
            <person name="Smit A.F."/>
            <person name="Stupka E."/>
            <person name="Szustakowski J."/>
            <person name="Thierry-Mieg D."/>
            <person name="Thierry-Mieg J."/>
            <person name="Wagner L."/>
            <person name="Wallis J."/>
            <person name="Wheeler R."/>
            <person name="Williams A."/>
            <person name="Wolf Y.I."/>
            <person name="Wolfe K.H."/>
            <person name="Yang S.P."/>
            <person name="Yeh R.F."/>
            <person name="Collins F."/>
            <person name="Guyer M.S."/>
            <person name="Peterson J."/>
            <person name="Felsenfeld A."/>
            <person name="Wetterstrand K.A."/>
            <person name="Patrinos A."/>
            <person name="Morgan M.J."/>
            <person name="de Jong P."/>
            <person name="Catanese J.J."/>
            <person name="Osoegawa K."/>
            <person name="Shizuya H."/>
            <person name="Choi S."/>
            <person name="Chen Y.J."/>
        </authorList>
    </citation>
    <scope>NUCLEOTIDE SEQUENCE [LARGE SCALE GENOMIC DNA]</scope>
</reference>
<dbReference type="HGNC" id="HGNC:7708">
    <property type="gene designation" value="NDUFS2"/>
</dbReference>
<protein>
    <submittedName>
        <fullName evidence="1">NADH:ubiquinone oxidoreductase core subunit S2</fullName>
    </submittedName>
</protein>
<sequence>MAALRALCGFRGVAAQVLRPGAGVRLPIQPSRCGPSKGHNCEEHYPELWAPTPSSAWCPATSDGIEWGDGAEV</sequence>
<evidence type="ECO:0000313" key="1">
    <source>
        <dbReference type="Ensembl" id="ENSP00000503015.1"/>
    </source>
</evidence>
<dbReference type="GeneTree" id="ENSGT00390000009529"/>
<keyword evidence="3" id="KW-1267">Proteomics identification</keyword>
<dbReference type="Proteomes" id="UP000005640">
    <property type="component" value="Chromosome 1"/>
</dbReference>
<evidence type="ECO:0000313" key="2">
    <source>
        <dbReference type="Proteomes" id="UP000005640"/>
    </source>
</evidence>
<keyword evidence="2" id="KW-1185">Reference proteome</keyword>
<dbReference type="Ensembl" id="ENST00000678532.1">
    <property type="protein sequence ID" value="ENSP00000504682.1"/>
    <property type="gene ID" value="ENSG00000158864.13"/>
</dbReference>
<dbReference type="OpenTargets" id="ENSG00000158864"/>
<name>A0A7I2V2P1_HUMAN</name>
<proteinExistence type="evidence at protein level"/>
<dbReference type="Ensembl" id="ENST00000678880.1">
    <property type="protein sequence ID" value="ENSP00000503015.1"/>
    <property type="gene ID" value="ENSG00000158864.13"/>
</dbReference>
<dbReference type="Ensembl" id="ENST00000677837.1">
    <property type="protein sequence ID" value="ENSP00000503661.1"/>
    <property type="gene ID" value="ENSG00000158864.13"/>
</dbReference>
<gene>
    <name evidence="1" type="primary">NDUFS2</name>
</gene>
<dbReference type="Ensembl" id="ENST00000679169.1">
    <property type="protein sequence ID" value="ENSP00000504096.1"/>
    <property type="gene ID" value="ENSG00000158864.13"/>
</dbReference>
<organism evidence="1 2">
    <name type="scientific">Homo sapiens</name>
    <name type="common">Human</name>
    <dbReference type="NCBI Taxonomy" id="9606"/>
    <lineage>
        <taxon>Eukaryota</taxon>
        <taxon>Metazoa</taxon>
        <taxon>Chordata</taxon>
        <taxon>Craniata</taxon>
        <taxon>Vertebrata</taxon>
        <taxon>Euteleostomi</taxon>
        <taxon>Mammalia</taxon>
        <taxon>Eutheria</taxon>
        <taxon>Euarchontoglires</taxon>
        <taxon>Primates</taxon>
        <taxon>Haplorrhini</taxon>
        <taxon>Catarrhini</taxon>
        <taxon>Hominidae</taxon>
        <taxon>Homo</taxon>
    </lineage>
</organism>
<reference evidence="1 2" key="3">
    <citation type="journal article" date="2006" name="Nature">
        <title>The DNA sequence and biological annotation of human chromosome 1.</title>
        <authorList>
            <person name="Gregory S.G."/>
            <person name="Barlow K.F."/>
            <person name="McLay K.E."/>
            <person name="Kaul R."/>
            <person name="Swarbreck D."/>
            <person name="Dunham A."/>
            <person name="Scott C.E."/>
            <person name="Howe K.L."/>
            <person name="Woodfine K."/>
            <person name="Spencer C.C."/>
            <person name="Jones M.C."/>
            <person name="Gillson C."/>
            <person name="Searle S."/>
            <person name="Zhou Y."/>
            <person name="Kokocinski F."/>
            <person name="McDonald L."/>
            <person name="Evans R."/>
            <person name="Phillips K."/>
            <person name="Atkinson A."/>
            <person name="Cooper R."/>
            <person name="Jones C."/>
            <person name="Hall R.E."/>
            <person name="Andrews T.D."/>
            <person name="Lloyd C."/>
            <person name="Ainscough R."/>
            <person name="Almeida J.P."/>
            <person name="Ambrose K.D."/>
            <person name="Anderson F."/>
            <person name="Andrew R.W."/>
            <person name="Ashwell R.I."/>
            <person name="Aubin K."/>
            <person name="Babbage A.K."/>
            <person name="Bagguley C.L."/>
            <person name="Bailey J."/>
            <person name="Beasley H."/>
            <person name="Bethel G."/>
            <person name="Bird C.P."/>
            <person name="Bray-Allen S."/>
            <person name="Brown J.Y."/>
            <person name="Brown A.J."/>
            <person name="Buckley D."/>
            <person name="Burton J."/>
            <person name="Bye J."/>
            <person name="Carder C."/>
            <person name="Chapman J.C."/>
            <person name="Clark S.Y."/>
            <person name="Clarke G."/>
            <person name="Clee C."/>
            <person name="Cobley V."/>
            <person name="Collier R.E."/>
            <person name="Corby N."/>
            <person name="Coville G.J."/>
            <person name="Davies J."/>
            <person name="Deadman R."/>
            <person name="Dunn M."/>
            <person name="Earthrowl M."/>
            <person name="Ellington A.G."/>
            <person name="Errington H."/>
            <person name="Frankish A."/>
            <person name="Frankland J."/>
            <person name="French L."/>
            <person name="Garner P."/>
            <person name="Garnett J."/>
            <person name="Gay L."/>
            <person name="Ghori M.R."/>
            <person name="Gibson R."/>
            <person name="Gilby L.M."/>
            <person name="Gillett W."/>
            <person name="Glithero R.J."/>
            <person name="Grafham D.V."/>
            <person name="Griffiths C."/>
            <person name="Griffiths-Jones S."/>
            <person name="Grocock R."/>
            <person name="Hammond S."/>
            <person name="Harrison E.S."/>
            <person name="Hart E."/>
            <person name="Haugen E."/>
            <person name="Heath P.D."/>
            <person name="Holmes S."/>
            <person name="Holt K."/>
            <person name="Howden P.J."/>
            <person name="Hunt A.R."/>
            <person name="Hunt S.E."/>
            <person name="Hunter G."/>
            <person name="Isherwood J."/>
            <person name="James R."/>
            <person name="Johnson C."/>
            <person name="Johnson D."/>
            <person name="Joy A."/>
            <person name="Kay M."/>
            <person name="Kershaw J.K."/>
            <person name="Kibukawa M."/>
            <person name="Kimberley A.M."/>
            <person name="King A."/>
            <person name="Knights A.J."/>
            <person name="Lad H."/>
            <person name="Laird G."/>
            <person name="Lawlor S."/>
            <person name="Leongamornlert D.A."/>
            <person name="Lloyd D.M."/>
            <person name="Loveland J."/>
            <person name="Lovell J."/>
            <person name="Lush M.J."/>
            <person name="Lyne R."/>
            <person name="Martin S."/>
            <person name="Mashreghi-Mohammadi M."/>
            <person name="Matthews L."/>
            <person name="Matthews N.S."/>
            <person name="McLaren S."/>
            <person name="Milne S."/>
            <person name="Mistry S."/>
            <person name="Moore M.J."/>
            <person name="Nickerson T."/>
            <person name="O'Dell C.N."/>
            <person name="Oliver K."/>
            <person name="Palmeiri A."/>
            <person name="Palmer S.A."/>
            <person name="Parker A."/>
            <person name="Patel D."/>
            <person name="Pearce A.V."/>
            <person name="Peck A.I."/>
            <person name="Pelan S."/>
            <person name="Phelps K."/>
            <person name="Phillimore B.J."/>
            <person name="Plumb R."/>
            <person name="Rajan J."/>
            <person name="Raymond C."/>
            <person name="Rouse G."/>
            <person name="Saenphimmachak C."/>
            <person name="Sehra H.K."/>
            <person name="Sheridan E."/>
            <person name="Shownkeen R."/>
            <person name="Sims S."/>
            <person name="Skuce C.D."/>
            <person name="Smith M."/>
            <person name="Steward C."/>
            <person name="Subramanian S."/>
            <person name="Sycamore N."/>
            <person name="Tracey A."/>
            <person name="Tromans A."/>
            <person name="Van Helmond Z."/>
            <person name="Wall M."/>
            <person name="Wallis J.M."/>
            <person name="White S."/>
            <person name="Whitehead S.L."/>
            <person name="Wilkinson J.E."/>
            <person name="Willey D.L."/>
            <person name="Williams H."/>
            <person name="Wilming L."/>
            <person name="Wray P.W."/>
            <person name="Wu Z."/>
            <person name="Coulson A."/>
            <person name="Vaudin M."/>
            <person name="Sulston J.E."/>
            <person name="Durbin R."/>
            <person name="Hubbard T."/>
            <person name="Wooster R."/>
            <person name="Dunham I."/>
            <person name="Carter N.P."/>
            <person name="McVean G."/>
            <person name="Ross M.T."/>
            <person name="Harrow J."/>
            <person name="Olson M.V."/>
            <person name="Beck S."/>
            <person name="Rogers J."/>
            <person name="Bentley D.R."/>
            <person name="Banerjee R."/>
            <person name="Bryant S.P."/>
            <person name="Burford D.C."/>
            <person name="Burrill W.D."/>
            <person name="Clegg S.M."/>
            <person name="Dhami P."/>
            <person name="Dovey O."/>
            <person name="Faulkner L.M."/>
            <person name="Gribble S.M."/>
            <person name="Langford C.F."/>
            <person name="Pandian R.D."/>
            <person name="Porter K.M."/>
            <person name="Prigmore E."/>
        </authorList>
    </citation>
    <scope>NUCLEOTIDE SEQUENCE [LARGE SCALE GENOMIC DNA]</scope>
</reference>
<reference evidence="1" key="4">
    <citation type="submission" date="2025-05" db="UniProtKB">
        <authorList>
            <consortium name="Ensembl"/>
        </authorList>
    </citation>
    <scope>IDENTIFICATION</scope>
</reference>
<dbReference type="EMBL" id="AL590714">
    <property type="status" value="NOT_ANNOTATED_CDS"/>
    <property type="molecule type" value="Genomic_DNA"/>
</dbReference>
<accession>A0A7I2V2P1</accession>
<dbReference type="Ensembl" id="ENST00000677948.1">
    <property type="protein sequence ID" value="ENSP00000503510.1"/>
    <property type="gene ID" value="ENSG00000158864.13"/>
</dbReference>
<dbReference type="AlphaFoldDB" id="A0A7I2V2P1"/>
<dbReference type="Ensembl" id="ENST00000678559.1">
    <property type="protein sequence ID" value="ENSP00000504285.1"/>
    <property type="gene ID" value="ENSG00000158864.13"/>
</dbReference>